<organism evidence="2 3">
    <name type="scientific">Kibdelosporangium philippinense</name>
    <dbReference type="NCBI Taxonomy" id="211113"/>
    <lineage>
        <taxon>Bacteria</taxon>
        <taxon>Bacillati</taxon>
        <taxon>Actinomycetota</taxon>
        <taxon>Actinomycetes</taxon>
        <taxon>Pseudonocardiales</taxon>
        <taxon>Pseudonocardiaceae</taxon>
        <taxon>Kibdelosporangium</taxon>
    </lineage>
</organism>
<feature type="compositionally biased region" description="Basic and acidic residues" evidence="1">
    <location>
        <begin position="15"/>
        <end position="27"/>
    </location>
</feature>
<feature type="region of interest" description="Disordered" evidence="1">
    <location>
        <begin position="1"/>
        <end position="58"/>
    </location>
</feature>
<name>A0ABS8ZLT7_9PSEU</name>
<evidence type="ECO:0000313" key="2">
    <source>
        <dbReference type="EMBL" id="MCE7008746.1"/>
    </source>
</evidence>
<accession>A0ABS8ZLT7</accession>
<sequence length="58" mass="6543">MDPRTEQPTNGENDVPSHVERVERDGEVTMTNQQTGYSRSEPGEVADWLESLPLDTLK</sequence>
<dbReference type="EMBL" id="JAJVCN010000003">
    <property type="protein sequence ID" value="MCE7008746.1"/>
    <property type="molecule type" value="Genomic_DNA"/>
</dbReference>
<protein>
    <submittedName>
        <fullName evidence="2">Uncharacterized protein</fullName>
    </submittedName>
</protein>
<dbReference type="RefSeq" id="WP_233730217.1">
    <property type="nucleotide sequence ID" value="NZ_JAJVCN010000003.1"/>
</dbReference>
<evidence type="ECO:0000256" key="1">
    <source>
        <dbReference type="SAM" id="MobiDB-lite"/>
    </source>
</evidence>
<feature type="compositionally biased region" description="Polar residues" evidence="1">
    <location>
        <begin position="29"/>
        <end position="38"/>
    </location>
</feature>
<comment type="caution">
    <text evidence="2">The sequence shown here is derived from an EMBL/GenBank/DDBJ whole genome shotgun (WGS) entry which is preliminary data.</text>
</comment>
<dbReference type="Proteomes" id="UP001521150">
    <property type="component" value="Unassembled WGS sequence"/>
</dbReference>
<keyword evidence="3" id="KW-1185">Reference proteome</keyword>
<gene>
    <name evidence="2" type="ORF">LWC34_38935</name>
</gene>
<reference evidence="2 3" key="1">
    <citation type="submission" date="2021-12" db="EMBL/GenBank/DDBJ databases">
        <title>Genome sequence of Kibdelosporangium philippinense ATCC 49844.</title>
        <authorList>
            <person name="Fedorov E.A."/>
            <person name="Omeragic M."/>
            <person name="Shalygina K.F."/>
            <person name="Maclea K.S."/>
        </authorList>
    </citation>
    <scope>NUCLEOTIDE SEQUENCE [LARGE SCALE GENOMIC DNA]</scope>
    <source>
        <strain evidence="2 3">ATCC 49844</strain>
    </source>
</reference>
<evidence type="ECO:0000313" key="3">
    <source>
        <dbReference type="Proteomes" id="UP001521150"/>
    </source>
</evidence>
<feature type="compositionally biased region" description="Polar residues" evidence="1">
    <location>
        <begin position="1"/>
        <end position="12"/>
    </location>
</feature>
<proteinExistence type="predicted"/>